<reference evidence="2" key="1">
    <citation type="submission" date="2020-12" db="EMBL/GenBank/DDBJ databases">
        <title>Vagococcus allomyrinae sp. nov. and Enterococcus lavae sp. nov., isolated from the larvae of Allomyrina dichotoma.</title>
        <authorList>
            <person name="Lee S.D."/>
        </authorList>
    </citation>
    <scope>NUCLEOTIDE SEQUENCE</scope>
    <source>
        <strain evidence="2">BWB3-3</strain>
    </source>
</reference>
<evidence type="ECO:0000256" key="1">
    <source>
        <dbReference type="SAM" id="Phobius"/>
    </source>
</evidence>
<comment type="caution">
    <text evidence="2">The sequence shown here is derived from an EMBL/GenBank/DDBJ whole genome shotgun (WGS) entry which is preliminary data.</text>
</comment>
<dbReference type="Proteomes" id="UP000674938">
    <property type="component" value="Unassembled WGS sequence"/>
</dbReference>
<dbReference type="EMBL" id="JAEEGA010000002">
    <property type="protein sequence ID" value="MBP1040094.1"/>
    <property type="molecule type" value="Genomic_DNA"/>
</dbReference>
<evidence type="ECO:0000313" key="3">
    <source>
        <dbReference type="Proteomes" id="UP000674938"/>
    </source>
</evidence>
<keyword evidence="3" id="KW-1185">Reference proteome</keyword>
<dbReference type="RefSeq" id="WP_209524989.1">
    <property type="nucleotide sequence ID" value="NZ_JAEEGA010000002.1"/>
</dbReference>
<proteinExistence type="predicted"/>
<name>A0A940STV5_9ENTE</name>
<dbReference type="AlphaFoldDB" id="A0A940STV5"/>
<evidence type="ECO:0000313" key="2">
    <source>
        <dbReference type="EMBL" id="MBP1040094.1"/>
    </source>
</evidence>
<feature type="transmembrane region" description="Helical" evidence="1">
    <location>
        <begin position="12"/>
        <end position="29"/>
    </location>
</feature>
<organism evidence="2 3">
    <name type="scientific">Vagococcus allomyrinae</name>
    <dbReference type="NCBI Taxonomy" id="2794353"/>
    <lineage>
        <taxon>Bacteria</taxon>
        <taxon>Bacillati</taxon>
        <taxon>Bacillota</taxon>
        <taxon>Bacilli</taxon>
        <taxon>Lactobacillales</taxon>
        <taxon>Enterococcaceae</taxon>
        <taxon>Vagococcus</taxon>
    </lineage>
</organism>
<keyword evidence="1" id="KW-0812">Transmembrane</keyword>
<keyword evidence="1" id="KW-0472">Membrane</keyword>
<keyword evidence="1" id="KW-1133">Transmembrane helix</keyword>
<sequence>MRFLGMTLPELAALFGMISLVVGAMMKFYHMVRFQITAPLIEALDKLRIEISQLEEYLIGEYRQLKDKTEQLEKSMSVYDHLKAKEGYHDCPVADRS</sequence>
<protein>
    <submittedName>
        <fullName evidence="2">Uncharacterized protein</fullName>
    </submittedName>
</protein>
<gene>
    <name evidence="2" type="ORF">I6N95_03610</name>
</gene>
<accession>A0A940STV5</accession>